<evidence type="ECO:0000256" key="1">
    <source>
        <dbReference type="SAM" id="SignalP"/>
    </source>
</evidence>
<organism evidence="3 4">
    <name type="scientific">Saccharopolyspora gloriosae</name>
    <dbReference type="NCBI Taxonomy" id="455344"/>
    <lineage>
        <taxon>Bacteria</taxon>
        <taxon>Bacillati</taxon>
        <taxon>Actinomycetota</taxon>
        <taxon>Actinomycetes</taxon>
        <taxon>Pseudonocardiales</taxon>
        <taxon>Pseudonocardiaceae</taxon>
        <taxon>Saccharopolyspora</taxon>
    </lineage>
</organism>
<dbReference type="Pfam" id="PF10646">
    <property type="entry name" value="Germane"/>
    <property type="match status" value="1"/>
</dbReference>
<name>A0A840NJK2_9PSEU</name>
<dbReference type="EMBL" id="JACHIV010000001">
    <property type="protein sequence ID" value="MBB5071734.1"/>
    <property type="molecule type" value="Genomic_DNA"/>
</dbReference>
<evidence type="ECO:0000313" key="3">
    <source>
        <dbReference type="EMBL" id="MBB5071734.1"/>
    </source>
</evidence>
<comment type="caution">
    <text evidence="3">The sequence shown here is derived from an EMBL/GenBank/DDBJ whole genome shotgun (WGS) entry which is preliminary data.</text>
</comment>
<evidence type="ECO:0000313" key="4">
    <source>
        <dbReference type="Proteomes" id="UP000580474"/>
    </source>
</evidence>
<dbReference type="Proteomes" id="UP000580474">
    <property type="component" value="Unassembled WGS sequence"/>
</dbReference>
<evidence type="ECO:0000259" key="2">
    <source>
        <dbReference type="SMART" id="SM00909"/>
    </source>
</evidence>
<protein>
    <recommendedName>
        <fullName evidence="2">GerMN domain-containing protein</fullName>
    </recommendedName>
</protein>
<dbReference type="SUPFAM" id="SSF82171">
    <property type="entry name" value="DPP6 N-terminal domain-like"/>
    <property type="match status" value="1"/>
</dbReference>
<sequence length="571" mass="61038">MTRRRLAVLVLALLPLSACASIPERSDPMAVQPVVEGNAPGATTPEPPRGVNSFDLVRSFADTGSTPESGFAAAKEYLTDEAQRRWEPENSVLIVDNIDTIPVPPPPNLPENVQLVSLQADRVGRLRPDASFVPEVGPYEVQVRVERNREGQWRIASPPKDMVISRASFKDGFMAVPIYFADHDGGGVVPDLRWVGSQPEVTLPQRVIELLIAGPSEGFKDAMASQLPRGASTKTNVSEDDDGALVVNLSGLGEPDMESRQMLAAQVVLSLQNVSKARVRLQEEGVALLPGKRDLQPADVESFESDNAVSPGLPGLAVIGERLHVLDENVRPIPGPAGSGALEVVQAAQSGDGSRLAAVARKPSGMVGLRVGPYGEDMPELPPTGSFMSRPTWRGDSEVWAVVNGHEVFRAVDEGESWGVRPVDVAEFSGGRQLTQLRLSHDGTRAAGVVDGRIVVGAVVDEDGRVALRHPVTLGADRDFRVTGVDWLTDKSLVAATDGSSPVMEVTVDGFDWTEYASANLTQPINAVTVGPGKRVVVADQRWLWEATASNAVWSVLPGEIEGNSLPFFPG</sequence>
<gene>
    <name evidence="3" type="ORF">BJ969_004822</name>
</gene>
<feature type="chain" id="PRO_5033008970" description="GerMN domain-containing protein" evidence="1">
    <location>
        <begin position="21"/>
        <end position="571"/>
    </location>
</feature>
<dbReference type="InterPro" id="IPR018910">
    <property type="entry name" value="LpqB_C"/>
</dbReference>
<reference evidence="3 4" key="1">
    <citation type="submission" date="2020-08" db="EMBL/GenBank/DDBJ databases">
        <title>Sequencing the genomes of 1000 actinobacteria strains.</title>
        <authorList>
            <person name="Klenk H.-P."/>
        </authorList>
    </citation>
    <scope>NUCLEOTIDE SEQUENCE [LARGE SCALE GENOMIC DNA]</scope>
    <source>
        <strain evidence="3 4">DSM 45582</strain>
    </source>
</reference>
<proteinExistence type="predicted"/>
<dbReference type="InterPro" id="IPR019606">
    <property type="entry name" value="GerMN"/>
</dbReference>
<keyword evidence="1" id="KW-0732">Signal</keyword>
<dbReference type="SMART" id="SM00909">
    <property type="entry name" value="Germane"/>
    <property type="match status" value="1"/>
</dbReference>
<dbReference type="Pfam" id="PF10647">
    <property type="entry name" value="Gmad1"/>
    <property type="match status" value="1"/>
</dbReference>
<dbReference type="AlphaFoldDB" id="A0A840NJK2"/>
<feature type="domain" description="GerMN" evidence="2">
    <location>
        <begin position="204"/>
        <end position="292"/>
    </location>
</feature>
<feature type="signal peptide" evidence="1">
    <location>
        <begin position="1"/>
        <end position="20"/>
    </location>
</feature>
<dbReference type="RefSeq" id="WP_184482289.1">
    <property type="nucleotide sequence ID" value="NZ_JACHIV010000001.1"/>
</dbReference>
<dbReference type="InterPro" id="IPR059026">
    <property type="entry name" value="LpqB_N"/>
</dbReference>
<keyword evidence="4" id="KW-1185">Reference proteome</keyword>
<dbReference type="Pfam" id="PF25976">
    <property type="entry name" value="LpqB_N"/>
    <property type="match status" value="1"/>
</dbReference>
<accession>A0A840NJK2</accession>